<feature type="transmembrane region" description="Helical" evidence="12">
    <location>
        <begin position="290"/>
        <end position="313"/>
    </location>
</feature>
<dbReference type="GO" id="GO:0016301">
    <property type="term" value="F:kinase activity"/>
    <property type="evidence" value="ECO:0007669"/>
    <property type="project" value="UniProtKB-KW"/>
</dbReference>
<dbReference type="SUPFAM" id="SSF51261">
    <property type="entry name" value="Duplicated hybrid motif"/>
    <property type="match status" value="1"/>
</dbReference>
<feature type="domain" description="PTS EIIC type-1" evidence="15">
    <location>
        <begin position="111"/>
        <end position="466"/>
    </location>
</feature>
<dbReference type="Pfam" id="PF00367">
    <property type="entry name" value="PTS_EIIB"/>
    <property type="match status" value="1"/>
</dbReference>
<feature type="domain" description="PTS EIIB type-1" evidence="14">
    <location>
        <begin position="4"/>
        <end position="86"/>
    </location>
</feature>
<feature type="transmembrane region" description="Helical" evidence="12">
    <location>
        <begin position="253"/>
        <end position="284"/>
    </location>
</feature>
<feature type="transmembrane region" description="Helical" evidence="12">
    <location>
        <begin position="116"/>
        <end position="143"/>
    </location>
</feature>
<evidence type="ECO:0000256" key="8">
    <source>
        <dbReference type="ARBA" id="ARBA00022777"/>
    </source>
</evidence>
<dbReference type="GO" id="GO:0090589">
    <property type="term" value="F:protein-phosphocysteine-trehalose phosphotransferase system transporter activity"/>
    <property type="evidence" value="ECO:0007669"/>
    <property type="project" value="TreeGrafter"/>
</dbReference>
<evidence type="ECO:0000259" key="13">
    <source>
        <dbReference type="PROSITE" id="PS51093"/>
    </source>
</evidence>
<proteinExistence type="predicted"/>
<evidence type="ECO:0000256" key="10">
    <source>
        <dbReference type="ARBA" id="ARBA00023136"/>
    </source>
</evidence>
<dbReference type="InterPro" id="IPR011055">
    <property type="entry name" value="Dup_hybrid_motif"/>
</dbReference>
<keyword evidence="9 12" id="KW-1133">Transmembrane helix</keyword>
<dbReference type="Pfam" id="PF00358">
    <property type="entry name" value="PTS_EIIA_1"/>
    <property type="match status" value="1"/>
</dbReference>
<organism evidence="16 17">
    <name type="scientific">Candidatus Blautia avicola</name>
    <dbReference type="NCBI Taxonomy" id="2838483"/>
    <lineage>
        <taxon>Bacteria</taxon>
        <taxon>Bacillati</taxon>
        <taxon>Bacillota</taxon>
        <taxon>Clostridia</taxon>
        <taxon>Lachnospirales</taxon>
        <taxon>Lachnospiraceae</taxon>
        <taxon>Blautia</taxon>
    </lineage>
</organism>
<evidence type="ECO:0000256" key="2">
    <source>
        <dbReference type="ARBA" id="ARBA00022448"/>
    </source>
</evidence>
<evidence type="ECO:0000256" key="3">
    <source>
        <dbReference type="ARBA" id="ARBA00022475"/>
    </source>
</evidence>
<evidence type="ECO:0000256" key="9">
    <source>
        <dbReference type="ARBA" id="ARBA00022989"/>
    </source>
</evidence>
<dbReference type="EMBL" id="DWUY01000324">
    <property type="protein sequence ID" value="HJD30256.1"/>
    <property type="molecule type" value="Genomic_DNA"/>
</dbReference>
<dbReference type="GO" id="GO:0009401">
    <property type="term" value="P:phosphoenolpyruvate-dependent sugar phosphotransferase system"/>
    <property type="evidence" value="ECO:0007669"/>
    <property type="project" value="UniProtKB-KW"/>
</dbReference>
<dbReference type="InterPro" id="IPR001996">
    <property type="entry name" value="PTS_IIB_1"/>
</dbReference>
<comment type="caution">
    <text evidence="16">The sequence shown here is derived from an EMBL/GenBank/DDBJ whole genome shotgun (WGS) entry which is preliminary data.</text>
</comment>
<keyword evidence="2" id="KW-0813">Transport</keyword>
<sequence length="635" mass="67288">MDVKKLAQDLIPLVGGKDNIKGVLHCMTRLRFQLADMSKAKIAEIEALDGVMGVKEVGAQTQVIIGPNVAAVYKEVINIVGDLKDQAGKEEAETAKGEEKEKQKLSAKLLDMISGIFAPVIPLITGAGMIKAILVIMVALGLSDESSEYYILNFIADSGFYFFPVVLAFSSAQKFGCNPYLAAMIGGVLIHPNWNALVSAGEAVRFFGIPVRLFSYGSSILPIILTVWFMSYVERFAEKVSPNMVKAILKPLITMAVTSLVSLIVLAPLGSYIGSILSGGIAFLDQNVPVLVPTIVGAVQPLLVFFGMHLAIFPPLQTIQLAEMGYETVCGPGFLAAILACAGATLGFALRSKDKNVKELGFSTGFTALCGVTEPAVYGIIVKYKQIIPAVVLGGVSGGLFAGIFHLKRYAIATPGIPALPTFVGEDPNNIFIAIGTVCIAFFVSATAAFFLGAEKKPAKAAAGADGQGMETESETQVNLPAAEPNTLYAPLEGEVVPLEQVPDETFASGVLGQGFAVKPSKPCVYAPFDGTVIQIMDSKHAVGLQSKDGMEVLIHVGIDTVDMNGEGFELKCKEGDEVKRGQLLLSFDPEAIRRAGHPDITVVAVTNSFDYASVNVEKTGPAEAMDKILTVKNS</sequence>
<name>A0A9D2QZQ4_9FIRM</name>
<dbReference type="FunFam" id="3.30.1360.60:FF:000001">
    <property type="entry name" value="PTS system glucose-specific IIBC component PtsG"/>
    <property type="match status" value="1"/>
</dbReference>
<feature type="transmembrane region" description="Helical" evidence="12">
    <location>
        <begin position="388"/>
        <end position="411"/>
    </location>
</feature>
<comment type="subcellular location">
    <subcellularLocation>
        <location evidence="1">Cell membrane</location>
        <topology evidence="1">Multi-pass membrane protein</topology>
    </subcellularLocation>
</comment>
<dbReference type="Gene3D" id="3.30.1360.60">
    <property type="entry name" value="Glucose permease domain IIB"/>
    <property type="match status" value="1"/>
</dbReference>
<evidence type="ECO:0000256" key="1">
    <source>
        <dbReference type="ARBA" id="ARBA00004651"/>
    </source>
</evidence>
<evidence type="ECO:0000256" key="11">
    <source>
        <dbReference type="PROSITE-ProRule" id="PRU00421"/>
    </source>
</evidence>
<dbReference type="PROSITE" id="PS51103">
    <property type="entry name" value="PTS_EIIC_TYPE_1"/>
    <property type="match status" value="1"/>
</dbReference>
<keyword evidence="6" id="KW-0598">Phosphotransferase system</keyword>
<dbReference type="GO" id="GO:0005886">
    <property type="term" value="C:plasma membrane"/>
    <property type="evidence" value="ECO:0007669"/>
    <property type="project" value="UniProtKB-SubCell"/>
</dbReference>
<evidence type="ECO:0000259" key="14">
    <source>
        <dbReference type="PROSITE" id="PS51098"/>
    </source>
</evidence>
<dbReference type="PROSITE" id="PS51098">
    <property type="entry name" value="PTS_EIIB_TYPE_1"/>
    <property type="match status" value="1"/>
</dbReference>
<dbReference type="PROSITE" id="PS51093">
    <property type="entry name" value="PTS_EIIA_TYPE_1"/>
    <property type="match status" value="1"/>
</dbReference>
<dbReference type="PANTHER" id="PTHR30175">
    <property type="entry name" value="PHOSPHOTRANSFERASE SYSTEM TRANSPORT PROTEIN"/>
    <property type="match status" value="1"/>
</dbReference>
<dbReference type="InterPro" id="IPR036878">
    <property type="entry name" value="Glu_permease_IIB"/>
</dbReference>
<protein>
    <submittedName>
        <fullName evidence="16">Beta-glucoside-specific PTS transporter subunit IIABC</fullName>
        <ecNumber evidence="16">2.7.1.-</ecNumber>
    </submittedName>
</protein>
<dbReference type="SUPFAM" id="SSF55604">
    <property type="entry name" value="Glucose permease domain IIB"/>
    <property type="match status" value="1"/>
</dbReference>
<feature type="transmembrane region" description="Helical" evidence="12">
    <location>
        <begin position="181"/>
        <end position="201"/>
    </location>
</feature>
<dbReference type="GO" id="GO:0015771">
    <property type="term" value="P:trehalose transport"/>
    <property type="evidence" value="ECO:0007669"/>
    <property type="project" value="TreeGrafter"/>
</dbReference>
<dbReference type="CDD" id="cd00212">
    <property type="entry name" value="PTS_IIB_glc"/>
    <property type="match status" value="1"/>
</dbReference>
<evidence type="ECO:0000259" key="15">
    <source>
        <dbReference type="PROSITE" id="PS51103"/>
    </source>
</evidence>
<dbReference type="PROSITE" id="PS01035">
    <property type="entry name" value="PTS_EIIB_TYPE_1_CYS"/>
    <property type="match status" value="1"/>
</dbReference>
<feature type="domain" description="PTS EIIA type-1" evidence="13">
    <location>
        <begin position="504"/>
        <end position="608"/>
    </location>
</feature>
<dbReference type="EC" id="2.7.1.-" evidence="16"/>
<dbReference type="Gene3D" id="2.70.70.10">
    <property type="entry name" value="Glucose Permease (Domain IIA)"/>
    <property type="match status" value="1"/>
</dbReference>
<dbReference type="GO" id="GO:0008982">
    <property type="term" value="F:protein-N(PI)-phosphohistidine-sugar phosphotransferase activity"/>
    <property type="evidence" value="ECO:0007669"/>
    <property type="project" value="InterPro"/>
</dbReference>
<dbReference type="Proteomes" id="UP000823892">
    <property type="component" value="Unassembled WGS sequence"/>
</dbReference>
<evidence type="ECO:0000256" key="5">
    <source>
        <dbReference type="ARBA" id="ARBA00022679"/>
    </source>
</evidence>
<keyword evidence="3" id="KW-1003">Cell membrane</keyword>
<reference evidence="16" key="2">
    <citation type="submission" date="2021-04" db="EMBL/GenBank/DDBJ databases">
        <authorList>
            <person name="Gilroy R."/>
        </authorList>
    </citation>
    <scope>NUCLEOTIDE SEQUENCE</scope>
    <source>
        <strain evidence="16">ChiBcec6-4105</strain>
    </source>
</reference>
<evidence type="ECO:0000313" key="17">
    <source>
        <dbReference type="Proteomes" id="UP000823892"/>
    </source>
</evidence>
<evidence type="ECO:0000313" key="16">
    <source>
        <dbReference type="EMBL" id="HJD30256.1"/>
    </source>
</evidence>
<dbReference type="NCBIfam" id="TIGR01995">
    <property type="entry name" value="PTS-II-ABC-beta"/>
    <property type="match status" value="1"/>
</dbReference>
<dbReference type="PROSITE" id="PS00371">
    <property type="entry name" value="PTS_EIIA_TYPE_1_HIS"/>
    <property type="match status" value="1"/>
</dbReference>
<reference evidence="16" key="1">
    <citation type="journal article" date="2021" name="PeerJ">
        <title>Extensive microbial diversity within the chicken gut microbiome revealed by metagenomics and culture.</title>
        <authorList>
            <person name="Gilroy R."/>
            <person name="Ravi A."/>
            <person name="Getino M."/>
            <person name="Pursley I."/>
            <person name="Horton D.L."/>
            <person name="Alikhan N.F."/>
            <person name="Baker D."/>
            <person name="Gharbi K."/>
            <person name="Hall N."/>
            <person name="Watson M."/>
            <person name="Adriaenssens E.M."/>
            <person name="Foster-Nyarko E."/>
            <person name="Jarju S."/>
            <person name="Secka A."/>
            <person name="Antonio M."/>
            <person name="Oren A."/>
            <person name="Chaudhuri R.R."/>
            <person name="La Ragione R."/>
            <person name="Hildebrand F."/>
            <person name="Pallen M.J."/>
        </authorList>
    </citation>
    <scope>NUCLEOTIDE SEQUENCE</scope>
    <source>
        <strain evidence="16">ChiBcec6-4105</strain>
    </source>
</reference>
<evidence type="ECO:0000256" key="6">
    <source>
        <dbReference type="ARBA" id="ARBA00022683"/>
    </source>
</evidence>
<gene>
    <name evidence="16" type="ORF">H9914_14880</name>
</gene>
<keyword evidence="5 16" id="KW-0808">Transferase</keyword>
<dbReference type="InterPro" id="IPR011297">
    <property type="entry name" value="PTS_IIABC_b_glu"/>
</dbReference>
<dbReference type="Pfam" id="PF02378">
    <property type="entry name" value="PTS_EIIC"/>
    <property type="match status" value="1"/>
</dbReference>
<keyword evidence="10 12" id="KW-0472">Membrane</keyword>
<dbReference type="NCBIfam" id="TIGR00830">
    <property type="entry name" value="PTBA"/>
    <property type="match status" value="1"/>
</dbReference>
<keyword evidence="8" id="KW-0418">Kinase</keyword>
<keyword evidence="7 12" id="KW-0812">Transmembrane</keyword>
<dbReference type="InterPro" id="IPR013013">
    <property type="entry name" value="PTS_EIIC_1"/>
</dbReference>
<feature type="transmembrane region" description="Helical" evidence="12">
    <location>
        <begin position="431"/>
        <end position="452"/>
    </location>
</feature>
<feature type="transmembrane region" description="Helical" evidence="12">
    <location>
        <begin position="213"/>
        <end position="233"/>
    </location>
</feature>
<feature type="transmembrane region" description="Helical" evidence="12">
    <location>
        <begin position="362"/>
        <end position="381"/>
    </location>
</feature>
<feature type="active site" description="Phosphocysteine intermediate; for EIIB activity" evidence="11">
    <location>
        <position position="26"/>
    </location>
</feature>
<dbReference type="FunFam" id="2.70.70.10:FF:000001">
    <property type="entry name" value="PTS system glucose-specific IIA component"/>
    <property type="match status" value="1"/>
</dbReference>
<evidence type="ECO:0000256" key="12">
    <source>
        <dbReference type="SAM" id="Phobius"/>
    </source>
</evidence>
<dbReference type="InterPro" id="IPR050558">
    <property type="entry name" value="PTS_Sugar-Specific_Components"/>
</dbReference>
<dbReference type="InterPro" id="IPR001127">
    <property type="entry name" value="PTS_EIIA_1_perm"/>
</dbReference>
<evidence type="ECO:0000256" key="7">
    <source>
        <dbReference type="ARBA" id="ARBA00022692"/>
    </source>
</evidence>
<dbReference type="InterPro" id="IPR018113">
    <property type="entry name" value="PTrfase_EIIB_Cys"/>
</dbReference>
<feature type="transmembrane region" description="Helical" evidence="12">
    <location>
        <begin position="149"/>
        <end position="169"/>
    </location>
</feature>
<feature type="transmembrane region" description="Helical" evidence="12">
    <location>
        <begin position="325"/>
        <end position="350"/>
    </location>
</feature>
<keyword evidence="4" id="KW-0762">Sugar transport</keyword>
<evidence type="ECO:0000256" key="4">
    <source>
        <dbReference type="ARBA" id="ARBA00022597"/>
    </source>
</evidence>
<dbReference type="PANTHER" id="PTHR30175:SF1">
    <property type="entry name" value="PTS SYSTEM ARBUTIN-, CELLOBIOSE-, AND SALICIN-SPECIFIC EIIBC COMPONENT-RELATED"/>
    <property type="match status" value="1"/>
</dbReference>
<dbReference type="InterPro" id="IPR003352">
    <property type="entry name" value="PTS_EIIC"/>
</dbReference>
<accession>A0A9D2QZQ4</accession>
<dbReference type="AlphaFoldDB" id="A0A9D2QZQ4"/>